<dbReference type="AlphaFoldDB" id="A0A848LV61"/>
<gene>
    <name evidence="1" type="ORF">HG543_44960</name>
</gene>
<reference evidence="1 2" key="1">
    <citation type="submission" date="2020-04" db="EMBL/GenBank/DDBJ databases">
        <title>Draft genome of Pyxidicoccus fallax type strain.</title>
        <authorList>
            <person name="Whitworth D.E."/>
        </authorList>
    </citation>
    <scope>NUCLEOTIDE SEQUENCE [LARGE SCALE GENOMIC DNA]</scope>
    <source>
        <strain evidence="1 2">DSM 14698</strain>
    </source>
</reference>
<evidence type="ECO:0000313" key="2">
    <source>
        <dbReference type="Proteomes" id="UP000518300"/>
    </source>
</evidence>
<dbReference type="EMBL" id="JABBJJ010000369">
    <property type="protein sequence ID" value="NMO21958.1"/>
    <property type="molecule type" value="Genomic_DNA"/>
</dbReference>
<evidence type="ECO:0000313" key="1">
    <source>
        <dbReference type="EMBL" id="NMO21958.1"/>
    </source>
</evidence>
<accession>A0A848LV61</accession>
<dbReference type="Gene3D" id="3.10.20.30">
    <property type="match status" value="1"/>
</dbReference>
<protein>
    <submittedName>
        <fullName evidence="1">Uncharacterized protein</fullName>
    </submittedName>
</protein>
<name>A0A848LV61_9BACT</name>
<comment type="caution">
    <text evidence="1">The sequence shown here is derived from an EMBL/GenBank/DDBJ whole genome shotgun (WGS) entry which is preliminary data.</text>
</comment>
<keyword evidence="2" id="KW-1185">Reference proteome</keyword>
<dbReference type="InterPro" id="IPR012675">
    <property type="entry name" value="Beta-grasp_dom_sf"/>
</dbReference>
<sequence>MSRSLDVTVVVAPSLRSAFEGRREVNLGLPSGSGLGDVLESLFMLYPQAWRHMATERGGGADLYLQLAMDERAAEALSGGGGGLSGPLRLYVFSLSRVSRTRQAGVEG</sequence>
<dbReference type="RefSeq" id="WP_169351124.1">
    <property type="nucleotide sequence ID" value="NZ_JABBJJ010000369.1"/>
</dbReference>
<proteinExistence type="predicted"/>
<dbReference type="Proteomes" id="UP000518300">
    <property type="component" value="Unassembled WGS sequence"/>
</dbReference>
<organism evidence="1 2">
    <name type="scientific">Pyxidicoccus fallax</name>
    <dbReference type="NCBI Taxonomy" id="394095"/>
    <lineage>
        <taxon>Bacteria</taxon>
        <taxon>Pseudomonadati</taxon>
        <taxon>Myxococcota</taxon>
        <taxon>Myxococcia</taxon>
        <taxon>Myxococcales</taxon>
        <taxon>Cystobacterineae</taxon>
        <taxon>Myxococcaceae</taxon>
        <taxon>Pyxidicoccus</taxon>
    </lineage>
</organism>